<dbReference type="PANTHER" id="PTHR33154:SF33">
    <property type="entry name" value="TRANSCRIPTIONAL REPRESSOR SDPR"/>
    <property type="match status" value="1"/>
</dbReference>
<dbReference type="InterPro" id="IPR036390">
    <property type="entry name" value="WH_DNA-bd_sf"/>
</dbReference>
<dbReference type="RefSeq" id="WP_164535148.1">
    <property type="nucleotide sequence ID" value="NZ_JAALFG010000004.1"/>
</dbReference>
<evidence type="ECO:0000313" key="5">
    <source>
        <dbReference type="EMBL" id="NGP18885.1"/>
    </source>
</evidence>
<dbReference type="GO" id="GO:0003677">
    <property type="term" value="F:DNA binding"/>
    <property type="evidence" value="ECO:0007669"/>
    <property type="project" value="UniProtKB-KW"/>
</dbReference>
<dbReference type="EMBL" id="JAALFG010000004">
    <property type="protein sequence ID" value="NGP18885.1"/>
    <property type="molecule type" value="Genomic_DNA"/>
</dbReference>
<evidence type="ECO:0000256" key="3">
    <source>
        <dbReference type="ARBA" id="ARBA00023163"/>
    </source>
</evidence>
<dbReference type="SUPFAM" id="SSF46785">
    <property type="entry name" value="Winged helix' DNA-binding domain"/>
    <property type="match status" value="1"/>
</dbReference>
<protein>
    <submittedName>
        <fullName evidence="5">Winged helix-turn-helix transcriptional regulator</fullName>
    </submittedName>
</protein>
<dbReference type="Gene3D" id="1.10.10.10">
    <property type="entry name" value="Winged helix-like DNA-binding domain superfamily/Winged helix DNA-binding domain"/>
    <property type="match status" value="1"/>
</dbReference>
<keyword evidence="1" id="KW-0805">Transcription regulation</keyword>
<name>A0A6M1SUT4_9HYPH</name>
<dbReference type="SMART" id="SM00418">
    <property type="entry name" value="HTH_ARSR"/>
    <property type="match status" value="1"/>
</dbReference>
<keyword evidence="6" id="KW-1185">Reference proteome</keyword>
<dbReference type="CDD" id="cd00090">
    <property type="entry name" value="HTH_ARSR"/>
    <property type="match status" value="1"/>
</dbReference>
<dbReference type="AlphaFoldDB" id="A0A6M1SUT4"/>
<reference evidence="5 6" key="2">
    <citation type="submission" date="2020-03" db="EMBL/GenBank/DDBJ databases">
        <title>Devosia chinhatensis sp. nov., isolated from a hexachlorocyclohexane (HCH) dump site in India.</title>
        <authorList>
            <person name="Kumar M."/>
            <person name="Lal R."/>
        </authorList>
    </citation>
    <scope>NUCLEOTIDE SEQUENCE [LARGE SCALE GENOMIC DNA]</scope>
    <source>
        <strain evidence="5 6">H239</strain>
    </source>
</reference>
<evidence type="ECO:0000313" key="6">
    <source>
        <dbReference type="Proteomes" id="UP000474802"/>
    </source>
</evidence>
<accession>A0A6M1SUT4</accession>
<gene>
    <name evidence="5" type="ORF">G5575_15605</name>
</gene>
<sequence>MTDDEAKVILEALGDKSRFDIFRKVCGRSGLTASDLSAGKAASTNSHHLAKLEKVGLLTATRAGKTKHYVADSDRLFALAAWMNTCAEDAVFAKLDQDLLNSADEG</sequence>
<proteinExistence type="predicted"/>
<evidence type="ECO:0000256" key="1">
    <source>
        <dbReference type="ARBA" id="ARBA00023015"/>
    </source>
</evidence>
<feature type="domain" description="HTH arsR-type" evidence="4">
    <location>
        <begin position="1"/>
        <end position="91"/>
    </location>
</feature>
<dbReference type="PROSITE" id="PS50987">
    <property type="entry name" value="HTH_ARSR_2"/>
    <property type="match status" value="1"/>
</dbReference>
<keyword evidence="2" id="KW-0238">DNA-binding</keyword>
<dbReference type="InterPro" id="IPR011991">
    <property type="entry name" value="ArsR-like_HTH"/>
</dbReference>
<comment type="caution">
    <text evidence="5">The sequence shown here is derived from an EMBL/GenBank/DDBJ whole genome shotgun (WGS) entry which is preliminary data.</text>
</comment>
<dbReference type="InterPro" id="IPR001845">
    <property type="entry name" value="HTH_ArsR_DNA-bd_dom"/>
</dbReference>
<dbReference type="InterPro" id="IPR051081">
    <property type="entry name" value="HTH_MetalResp_TranReg"/>
</dbReference>
<dbReference type="Pfam" id="PF12840">
    <property type="entry name" value="HTH_20"/>
    <property type="match status" value="1"/>
</dbReference>
<dbReference type="InterPro" id="IPR036388">
    <property type="entry name" value="WH-like_DNA-bd_sf"/>
</dbReference>
<keyword evidence="3" id="KW-0804">Transcription</keyword>
<dbReference type="PANTHER" id="PTHR33154">
    <property type="entry name" value="TRANSCRIPTIONAL REGULATOR, ARSR FAMILY"/>
    <property type="match status" value="1"/>
</dbReference>
<dbReference type="GO" id="GO:0003700">
    <property type="term" value="F:DNA-binding transcription factor activity"/>
    <property type="evidence" value="ECO:0007669"/>
    <property type="project" value="InterPro"/>
</dbReference>
<dbReference type="Proteomes" id="UP000474802">
    <property type="component" value="Unassembled WGS sequence"/>
</dbReference>
<organism evidence="5 6">
    <name type="scientific">Devosia aurantiaca</name>
    <dbReference type="NCBI Taxonomy" id="2714858"/>
    <lineage>
        <taxon>Bacteria</taxon>
        <taxon>Pseudomonadati</taxon>
        <taxon>Pseudomonadota</taxon>
        <taxon>Alphaproteobacteria</taxon>
        <taxon>Hyphomicrobiales</taxon>
        <taxon>Devosiaceae</taxon>
        <taxon>Devosia</taxon>
    </lineage>
</organism>
<evidence type="ECO:0000259" key="4">
    <source>
        <dbReference type="PROSITE" id="PS50987"/>
    </source>
</evidence>
<reference evidence="5 6" key="1">
    <citation type="submission" date="2020-02" db="EMBL/GenBank/DDBJ databases">
        <authorList>
            <person name="Khan S.A."/>
            <person name="Jeon C.O."/>
            <person name="Chun B.H."/>
        </authorList>
    </citation>
    <scope>NUCLEOTIDE SEQUENCE [LARGE SCALE GENOMIC DNA]</scope>
    <source>
        <strain evidence="5 6">H239</strain>
    </source>
</reference>
<evidence type="ECO:0000256" key="2">
    <source>
        <dbReference type="ARBA" id="ARBA00023125"/>
    </source>
</evidence>